<dbReference type="InterPro" id="IPR028096">
    <property type="entry name" value="EfeO_Cupredoxin"/>
</dbReference>
<evidence type="ECO:0000313" key="4">
    <source>
        <dbReference type="Proteomes" id="UP000586305"/>
    </source>
</evidence>
<name>A0A849VFP5_9GAMM</name>
<evidence type="ECO:0000313" key="3">
    <source>
        <dbReference type="EMBL" id="NOU50531.1"/>
    </source>
</evidence>
<keyword evidence="1" id="KW-0732">Signal</keyword>
<dbReference type="SUPFAM" id="SSF49503">
    <property type="entry name" value="Cupredoxins"/>
    <property type="match status" value="1"/>
</dbReference>
<keyword evidence="4" id="KW-1185">Reference proteome</keyword>
<protein>
    <submittedName>
        <fullName evidence="3">Cupredoxin domain-containing protein</fullName>
    </submittedName>
</protein>
<dbReference type="EMBL" id="JABBPG010000002">
    <property type="protein sequence ID" value="NOU50531.1"/>
    <property type="molecule type" value="Genomic_DNA"/>
</dbReference>
<dbReference type="AlphaFoldDB" id="A0A849VFP5"/>
<reference evidence="3 4" key="1">
    <citation type="submission" date="2020-04" db="EMBL/GenBank/DDBJ databases">
        <title>Pseudoalteromonas caenipelagi sp. nov., isolated from a tidal flat.</title>
        <authorList>
            <person name="Park S."/>
            <person name="Yoon J.-H."/>
        </authorList>
    </citation>
    <scope>NUCLEOTIDE SEQUENCE [LARGE SCALE GENOMIC DNA]</scope>
    <source>
        <strain evidence="3 4">JBTF-M23</strain>
    </source>
</reference>
<accession>A0A849VFP5</accession>
<dbReference type="Gene3D" id="2.60.40.420">
    <property type="entry name" value="Cupredoxins - blue copper proteins"/>
    <property type="match status" value="1"/>
</dbReference>
<feature type="domain" description="EfeO-type cupredoxin-like" evidence="2">
    <location>
        <begin position="11"/>
        <end position="110"/>
    </location>
</feature>
<comment type="caution">
    <text evidence="3">The sequence shown here is derived from an EMBL/GenBank/DDBJ whole genome shotgun (WGS) entry which is preliminary data.</text>
</comment>
<proteinExistence type="predicted"/>
<evidence type="ECO:0000259" key="2">
    <source>
        <dbReference type="Pfam" id="PF13473"/>
    </source>
</evidence>
<dbReference type="Pfam" id="PF13473">
    <property type="entry name" value="Cupredoxin_1"/>
    <property type="match status" value="1"/>
</dbReference>
<dbReference type="InterPro" id="IPR008972">
    <property type="entry name" value="Cupredoxin"/>
</dbReference>
<feature type="chain" id="PRO_5032842778" evidence="1">
    <location>
        <begin position="25"/>
        <end position="118"/>
    </location>
</feature>
<evidence type="ECO:0000256" key="1">
    <source>
        <dbReference type="SAM" id="SignalP"/>
    </source>
</evidence>
<feature type="signal peptide" evidence="1">
    <location>
        <begin position="1"/>
        <end position="24"/>
    </location>
</feature>
<sequence>MRITRSYMYFCMLFGMFASVKAVATDSVTIVLRNHLFIPAQVEVPAGKKVRLIIDNQDDTAEEFDSFDLNREKVLFPKRKSVIYIGPLSVGEYRFFGEFSPNTAQGVVIAKESSDAAQ</sequence>
<dbReference type="Proteomes" id="UP000586305">
    <property type="component" value="Unassembled WGS sequence"/>
</dbReference>
<organism evidence="3 4">
    <name type="scientific">Pseudoalteromonas caenipelagi</name>
    <dbReference type="NCBI Taxonomy" id="2726988"/>
    <lineage>
        <taxon>Bacteria</taxon>
        <taxon>Pseudomonadati</taxon>
        <taxon>Pseudomonadota</taxon>
        <taxon>Gammaproteobacteria</taxon>
        <taxon>Alteromonadales</taxon>
        <taxon>Pseudoalteromonadaceae</taxon>
        <taxon>Pseudoalteromonas</taxon>
    </lineage>
</organism>
<gene>
    <name evidence="3" type="ORF">HG263_08250</name>
</gene>